<dbReference type="GO" id="GO:0004175">
    <property type="term" value="F:endopeptidase activity"/>
    <property type="evidence" value="ECO:0007669"/>
    <property type="project" value="UniProtKB-ARBA"/>
</dbReference>
<gene>
    <name evidence="3" type="ORF">F2Q68_00022628</name>
</gene>
<reference evidence="3" key="1">
    <citation type="submission" date="2019-12" db="EMBL/GenBank/DDBJ databases">
        <title>Genome sequencing and annotation of Brassica cretica.</title>
        <authorList>
            <person name="Studholme D.J."/>
            <person name="Sarris P.F."/>
        </authorList>
    </citation>
    <scope>NUCLEOTIDE SEQUENCE</scope>
    <source>
        <strain evidence="3">PFS-001/15</strain>
        <tissue evidence="3">Leaf</tissue>
    </source>
</reference>
<dbReference type="Proteomes" id="UP000712281">
    <property type="component" value="Unassembled WGS sequence"/>
</dbReference>
<dbReference type="PANTHER" id="PTHR43592:SF20">
    <property type="entry name" value="ALPHA_BETA-HYDROLASES SUPERFAMILY PROTEIN"/>
    <property type="match status" value="1"/>
</dbReference>
<name>A0A8S9G654_BRACR</name>
<evidence type="ECO:0000259" key="2">
    <source>
        <dbReference type="Pfam" id="PF02517"/>
    </source>
</evidence>
<dbReference type="InterPro" id="IPR003675">
    <property type="entry name" value="Rce1/LyrA-like_dom"/>
</dbReference>
<evidence type="ECO:0000313" key="4">
    <source>
        <dbReference type="Proteomes" id="UP000712281"/>
    </source>
</evidence>
<keyword evidence="1" id="KW-1133">Transmembrane helix</keyword>
<evidence type="ECO:0000256" key="1">
    <source>
        <dbReference type="SAM" id="Phobius"/>
    </source>
</evidence>
<protein>
    <recommendedName>
        <fullName evidence="2">CAAX prenyl protease 2/Lysostaphin resistance protein A-like domain-containing protein</fullName>
    </recommendedName>
</protein>
<organism evidence="3 4">
    <name type="scientific">Brassica cretica</name>
    <name type="common">Mustard</name>
    <dbReference type="NCBI Taxonomy" id="69181"/>
    <lineage>
        <taxon>Eukaryota</taxon>
        <taxon>Viridiplantae</taxon>
        <taxon>Streptophyta</taxon>
        <taxon>Embryophyta</taxon>
        <taxon>Tracheophyta</taxon>
        <taxon>Spermatophyta</taxon>
        <taxon>Magnoliopsida</taxon>
        <taxon>eudicotyledons</taxon>
        <taxon>Gunneridae</taxon>
        <taxon>Pentapetalae</taxon>
        <taxon>rosids</taxon>
        <taxon>malvids</taxon>
        <taxon>Brassicales</taxon>
        <taxon>Brassicaceae</taxon>
        <taxon>Brassiceae</taxon>
        <taxon>Brassica</taxon>
    </lineage>
</organism>
<feature type="transmembrane region" description="Helical" evidence="1">
    <location>
        <begin position="130"/>
        <end position="148"/>
    </location>
</feature>
<dbReference type="AlphaFoldDB" id="A0A8S9G654"/>
<comment type="caution">
    <text evidence="3">The sequence shown here is derived from an EMBL/GenBank/DDBJ whole genome shotgun (WGS) entry which is preliminary data.</text>
</comment>
<proteinExistence type="predicted"/>
<keyword evidence="1" id="KW-0472">Membrane</keyword>
<dbReference type="Pfam" id="PF02517">
    <property type="entry name" value="Rce1-like"/>
    <property type="match status" value="1"/>
</dbReference>
<evidence type="ECO:0000313" key="3">
    <source>
        <dbReference type="EMBL" id="KAF2538642.1"/>
    </source>
</evidence>
<keyword evidence="1" id="KW-0812">Transmembrane</keyword>
<dbReference type="GO" id="GO:0080120">
    <property type="term" value="P:CAAX-box protein maturation"/>
    <property type="evidence" value="ECO:0007669"/>
    <property type="project" value="UniProtKB-ARBA"/>
</dbReference>
<dbReference type="PANTHER" id="PTHR43592">
    <property type="entry name" value="CAAX AMINO TERMINAL PROTEASE"/>
    <property type="match status" value="1"/>
</dbReference>
<feature type="transmembrane region" description="Helical" evidence="1">
    <location>
        <begin position="88"/>
        <end position="110"/>
    </location>
</feature>
<accession>A0A8S9G654</accession>
<sequence length="167" mass="18387">MKWLKGCAQVLLLVVKGFTAATFVVFVEELLFRSWMPNEIALDTGYHQSIIITGLVFALFQRSLRSVPGFWLLSLGLAGARERSKGNLIVPIGLRTGIIATSFILHTGGFVTYNTSSPVWIAGTRPLQPFSGLVGFVVSLALALILYPRPSPETKMQKYNLETEAKE</sequence>
<dbReference type="EMBL" id="QGKW02002228">
    <property type="protein sequence ID" value="KAF2538642.1"/>
    <property type="molecule type" value="Genomic_DNA"/>
</dbReference>
<feature type="domain" description="CAAX prenyl protease 2/Lysostaphin resistance protein A-like" evidence="2">
    <location>
        <begin position="14"/>
        <end position="95"/>
    </location>
</feature>